<evidence type="ECO:0000256" key="12">
    <source>
        <dbReference type="ARBA" id="ARBA00023268"/>
    </source>
</evidence>
<evidence type="ECO:0000313" key="20">
    <source>
        <dbReference type="EMBL" id="MBT9144325.1"/>
    </source>
</evidence>
<dbReference type="InterPro" id="IPR024072">
    <property type="entry name" value="DHFR-like_dom_sf"/>
</dbReference>
<evidence type="ECO:0000313" key="21">
    <source>
        <dbReference type="Proteomes" id="UP000811545"/>
    </source>
</evidence>
<dbReference type="EMBL" id="QLTW01000004">
    <property type="protein sequence ID" value="MBT9144325.1"/>
    <property type="molecule type" value="Genomic_DNA"/>
</dbReference>
<feature type="binding site" evidence="17">
    <location>
        <begin position="317"/>
        <end position="323"/>
    </location>
    <ligand>
        <name>NADP(+)</name>
        <dbReference type="ChEBI" id="CHEBI:58349"/>
    </ligand>
</feature>
<feature type="binding site" evidence="17">
    <location>
        <position position="188"/>
    </location>
    <ligand>
        <name>NADP(+)</name>
        <dbReference type="ChEBI" id="CHEBI:58349"/>
    </ligand>
</feature>
<dbReference type="GO" id="GO:0008835">
    <property type="term" value="F:diaminohydroxyphosphoribosylaminopyrimidine deaminase activity"/>
    <property type="evidence" value="ECO:0007669"/>
    <property type="project" value="UniProtKB-EC"/>
</dbReference>
<dbReference type="InterPro" id="IPR050765">
    <property type="entry name" value="Riboflavin_Biosynth_HTPR"/>
</dbReference>
<evidence type="ECO:0000256" key="8">
    <source>
        <dbReference type="ARBA" id="ARBA00022801"/>
    </source>
</evidence>
<comment type="function">
    <text evidence="1 15">Converts 2,5-diamino-6-(ribosylamino)-4(3h)-pyrimidinone 5'-phosphate into 5-amino-6-(ribosylamino)-2,4(1h,3h)-pyrimidinedione 5'-phosphate.</text>
</comment>
<dbReference type="Pfam" id="PF01872">
    <property type="entry name" value="RibD_C"/>
    <property type="match status" value="1"/>
</dbReference>
<evidence type="ECO:0000256" key="18">
    <source>
        <dbReference type="PIRSR" id="PIRSR006769-3"/>
    </source>
</evidence>
<comment type="cofactor">
    <cofactor evidence="15 18">
        <name>Zn(2+)</name>
        <dbReference type="ChEBI" id="CHEBI:29105"/>
    </cofactor>
    <text evidence="15 18">Binds 1 zinc ion.</text>
</comment>
<feature type="binding site" evidence="18">
    <location>
        <position position="68"/>
    </location>
    <ligand>
        <name>Zn(2+)</name>
        <dbReference type="ChEBI" id="CHEBI:29105"/>
        <note>catalytic</note>
    </ligand>
</feature>
<dbReference type="PIRSF" id="PIRSF006769">
    <property type="entry name" value="RibD"/>
    <property type="match status" value="1"/>
</dbReference>
<feature type="active site" description="Proton donor" evidence="16">
    <location>
        <position position="70"/>
    </location>
</feature>
<evidence type="ECO:0000256" key="15">
    <source>
        <dbReference type="PIRNR" id="PIRNR006769"/>
    </source>
</evidence>
<comment type="catalytic activity">
    <reaction evidence="14 15">
        <text>2,5-diamino-6-hydroxy-4-(5-phosphoribosylamino)-pyrimidine + H2O + H(+) = 5-amino-6-(5-phospho-D-ribosylamino)uracil + NH4(+)</text>
        <dbReference type="Rhea" id="RHEA:21868"/>
        <dbReference type="ChEBI" id="CHEBI:15377"/>
        <dbReference type="ChEBI" id="CHEBI:15378"/>
        <dbReference type="ChEBI" id="CHEBI:28938"/>
        <dbReference type="ChEBI" id="CHEBI:58453"/>
        <dbReference type="ChEBI" id="CHEBI:58614"/>
        <dbReference type="EC" id="3.5.4.26"/>
    </reaction>
</comment>
<dbReference type="SUPFAM" id="SSF53597">
    <property type="entry name" value="Dihydrofolate reductase-like"/>
    <property type="match status" value="1"/>
</dbReference>
<evidence type="ECO:0000256" key="14">
    <source>
        <dbReference type="ARBA" id="ARBA00049886"/>
    </source>
</evidence>
<dbReference type="PROSITE" id="PS00903">
    <property type="entry name" value="CYT_DCMP_DEAMINASES_1"/>
    <property type="match status" value="1"/>
</dbReference>
<organism evidence="20 21">
    <name type="scientific">Psychracetigena formicireducens</name>
    <dbReference type="NCBI Taxonomy" id="2986056"/>
    <lineage>
        <taxon>Bacteria</taxon>
        <taxon>Bacillati</taxon>
        <taxon>Candidatus Lithacetigenota</taxon>
        <taxon>Candidatus Psychracetigena</taxon>
    </lineage>
</organism>
<dbReference type="PANTHER" id="PTHR38011">
    <property type="entry name" value="DIHYDROFOLATE REDUCTASE FAMILY PROTEIN (AFU_ORTHOLOGUE AFUA_8G06820)"/>
    <property type="match status" value="1"/>
</dbReference>
<dbReference type="Gene3D" id="3.40.140.10">
    <property type="entry name" value="Cytidine Deaminase, domain 2"/>
    <property type="match status" value="1"/>
</dbReference>
<dbReference type="InterPro" id="IPR002734">
    <property type="entry name" value="RibDG_C"/>
</dbReference>
<dbReference type="FunFam" id="3.40.140.10:FF:000025">
    <property type="entry name" value="Riboflavin biosynthesis protein RibD"/>
    <property type="match status" value="1"/>
</dbReference>
<sequence>MGKGLTLYIHTFSHFTAMDINNYLMKKTINLAKRGRGRVSPNPLVGVLIIKNGEIIGKGYHQRAGEPHAEVLALREVGSKAKGATLFVNLEPCCHHGKTPPCTKMIIESGIIKVVSGMEDPNPLVSGKGFAELRNAGIEVKTDVLKGQCLKLNEVFVKYITSRKPFVTLKGAISLDGKVSTHRGESKWISSEKSRKITHKLRSINDAILVGVDTVIMDNPQLTCRLRKKANDPLRIILDSTLRIPPSSQVIQLSRKSPSPTIVVTTERATPKKIKTIERAGVQVLVTKSTQDLRIDLDNLLTILGERNITSLLIEGGPTVNASALQAGIVDKLVLFVSPILIGGITSPSLVGGAGIEKLVDAYKIIDLSVKKIDSNFHFEGYVSKEKPCLPD</sequence>
<comment type="caution">
    <text evidence="20">The sequence shown here is derived from an EMBL/GenBank/DDBJ whole genome shotgun (WGS) entry which is preliminary data.</text>
</comment>
<evidence type="ECO:0000259" key="19">
    <source>
        <dbReference type="PROSITE" id="PS51747"/>
    </source>
</evidence>
<dbReference type="GO" id="GO:0009231">
    <property type="term" value="P:riboflavin biosynthetic process"/>
    <property type="evidence" value="ECO:0007669"/>
    <property type="project" value="UniProtKB-KW"/>
</dbReference>
<dbReference type="InterPro" id="IPR016192">
    <property type="entry name" value="APOBEC/CMP_deaminase_Zn-bd"/>
</dbReference>
<dbReference type="GO" id="GO:0050661">
    <property type="term" value="F:NADP binding"/>
    <property type="evidence" value="ECO:0007669"/>
    <property type="project" value="InterPro"/>
</dbReference>
<dbReference type="Pfam" id="PF00383">
    <property type="entry name" value="dCMP_cyt_deam_1"/>
    <property type="match status" value="1"/>
</dbReference>
<dbReference type="Gene3D" id="3.40.430.10">
    <property type="entry name" value="Dihydrofolate Reductase, subunit A"/>
    <property type="match status" value="1"/>
</dbReference>
<dbReference type="NCBIfam" id="TIGR00326">
    <property type="entry name" value="eubact_ribD"/>
    <property type="match status" value="1"/>
</dbReference>
<dbReference type="InterPro" id="IPR002125">
    <property type="entry name" value="CMP_dCMP_dom"/>
</dbReference>
<feature type="binding site" evidence="17">
    <location>
        <position position="225"/>
    </location>
    <ligand>
        <name>substrate</name>
    </ligand>
</feature>
<evidence type="ECO:0000256" key="1">
    <source>
        <dbReference type="ARBA" id="ARBA00002151"/>
    </source>
</evidence>
<feature type="binding site" evidence="17">
    <location>
        <position position="214"/>
    </location>
    <ligand>
        <name>NADP(+)</name>
        <dbReference type="ChEBI" id="CHEBI:58349"/>
    </ligand>
</feature>
<dbReference type="PROSITE" id="PS51747">
    <property type="entry name" value="CYT_DCMP_DEAMINASES_2"/>
    <property type="match status" value="1"/>
</dbReference>
<keyword evidence="10 15" id="KW-0521">NADP</keyword>
<dbReference type="InterPro" id="IPR011549">
    <property type="entry name" value="RibD_C"/>
</dbReference>
<feature type="binding site" evidence="17">
    <location>
        <position position="186"/>
    </location>
    <ligand>
        <name>substrate</name>
    </ligand>
</feature>
<comment type="similarity">
    <text evidence="5 15">In the C-terminal section; belongs to the HTP reductase family.</text>
</comment>
<keyword evidence="12" id="KW-0511">Multifunctional enzyme</keyword>
<evidence type="ECO:0000256" key="5">
    <source>
        <dbReference type="ARBA" id="ARBA00007417"/>
    </source>
</evidence>
<feature type="binding site" evidence="17">
    <location>
        <position position="218"/>
    </location>
    <ligand>
        <name>NADP(+)</name>
        <dbReference type="ChEBI" id="CHEBI:58349"/>
    </ligand>
</feature>
<feature type="binding site" evidence="17">
    <location>
        <position position="315"/>
    </location>
    <ligand>
        <name>substrate</name>
    </ligand>
</feature>
<accession>A0A9E2BHN7</accession>
<evidence type="ECO:0000256" key="11">
    <source>
        <dbReference type="ARBA" id="ARBA00023002"/>
    </source>
</evidence>
<evidence type="ECO:0000256" key="10">
    <source>
        <dbReference type="ARBA" id="ARBA00022857"/>
    </source>
</evidence>
<evidence type="ECO:0000256" key="7">
    <source>
        <dbReference type="ARBA" id="ARBA00022723"/>
    </source>
</evidence>
<dbReference type="EC" id="1.1.1.193" evidence="15"/>
<dbReference type="InterPro" id="IPR004794">
    <property type="entry name" value="Eubact_RibD"/>
</dbReference>
<keyword evidence="8 15" id="KW-0378">Hydrolase</keyword>
<keyword evidence="11 15" id="KW-0560">Oxidoreductase</keyword>
<protein>
    <recommendedName>
        <fullName evidence="15">Riboflavin biosynthesis protein RibD</fullName>
    </recommendedName>
    <domain>
        <recommendedName>
            <fullName evidence="15">Diaminohydroxyphosphoribosylaminopyrimidine deaminase</fullName>
            <shortName evidence="15">DRAP deaminase</shortName>
            <ecNumber evidence="15">3.5.4.26</ecNumber>
        </recommendedName>
        <alternativeName>
            <fullName evidence="15">Riboflavin-specific deaminase</fullName>
        </alternativeName>
    </domain>
    <domain>
        <recommendedName>
            <fullName evidence="15">5-amino-6-(5-phosphoribosylamino)uracil reductase</fullName>
            <ecNumber evidence="15">1.1.1.193</ecNumber>
        </recommendedName>
        <alternativeName>
            <fullName evidence="15">HTP reductase</fullName>
        </alternativeName>
    </domain>
</protein>
<keyword evidence="9 15" id="KW-0862">Zinc</keyword>
<feature type="binding site" evidence="17">
    <location>
        <position position="240"/>
    </location>
    <ligand>
        <name>NADP(+)</name>
        <dbReference type="ChEBI" id="CHEBI:58349"/>
    </ligand>
</feature>
<comment type="catalytic activity">
    <reaction evidence="13 15">
        <text>5-amino-6-(5-phospho-D-ribitylamino)uracil + NADP(+) = 5-amino-6-(5-phospho-D-ribosylamino)uracil + NADPH + H(+)</text>
        <dbReference type="Rhea" id="RHEA:17845"/>
        <dbReference type="ChEBI" id="CHEBI:15378"/>
        <dbReference type="ChEBI" id="CHEBI:57783"/>
        <dbReference type="ChEBI" id="CHEBI:58349"/>
        <dbReference type="ChEBI" id="CHEBI:58421"/>
        <dbReference type="ChEBI" id="CHEBI:58453"/>
        <dbReference type="EC" id="1.1.1.193"/>
    </reaction>
</comment>
<evidence type="ECO:0000256" key="3">
    <source>
        <dbReference type="ARBA" id="ARBA00004910"/>
    </source>
</evidence>
<evidence type="ECO:0000256" key="6">
    <source>
        <dbReference type="ARBA" id="ARBA00022619"/>
    </source>
</evidence>
<feature type="binding site" evidence="18">
    <location>
        <position position="102"/>
    </location>
    <ligand>
        <name>Zn(2+)</name>
        <dbReference type="ChEBI" id="CHEBI:29105"/>
        <note>catalytic</note>
    </ligand>
</feature>
<evidence type="ECO:0000256" key="16">
    <source>
        <dbReference type="PIRSR" id="PIRSR006769-1"/>
    </source>
</evidence>
<comment type="pathway">
    <text evidence="3 15">Cofactor biosynthesis; riboflavin biosynthesis; 5-amino-6-(D-ribitylamino)uracil from GTP: step 3/4.</text>
</comment>
<gene>
    <name evidence="20" type="primary">ribD</name>
    <name evidence="20" type="ORF">DDT42_00160</name>
</gene>
<feature type="binding site" evidence="17">
    <location>
        <position position="172"/>
    </location>
    <ligand>
        <name>NADP(+)</name>
        <dbReference type="ChEBI" id="CHEBI:58349"/>
    </ligand>
</feature>
<evidence type="ECO:0000256" key="9">
    <source>
        <dbReference type="ARBA" id="ARBA00022833"/>
    </source>
</evidence>
<comment type="pathway">
    <text evidence="2 15">Cofactor biosynthesis; riboflavin biosynthesis; 5-amino-6-(D-ribitylamino)uracil from GTP: step 2/4.</text>
</comment>
<proteinExistence type="inferred from homology"/>
<evidence type="ECO:0000256" key="13">
    <source>
        <dbReference type="ARBA" id="ARBA00049861"/>
    </source>
</evidence>
<name>A0A9E2BHN7_PSYF1</name>
<evidence type="ECO:0000256" key="2">
    <source>
        <dbReference type="ARBA" id="ARBA00004882"/>
    </source>
</evidence>
<dbReference type="GO" id="GO:0008703">
    <property type="term" value="F:5-amino-6-(5-phosphoribosylamino)uracil reductase activity"/>
    <property type="evidence" value="ECO:0007669"/>
    <property type="project" value="UniProtKB-EC"/>
</dbReference>
<dbReference type="CDD" id="cd01284">
    <property type="entry name" value="Riboflavin_deaminase-reductase"/>
    <property type="match status" value="1"/>
</dbReference>
<comment type="similarity">
    <text evidence="4 15">In the N-terminal section; belongs to the cytidine and deoxycytidylate deaminase family.</text>
</comment>
<dbReference type="Proteomes" id="UP000811545">
    <property type="component" value="Unassembled WGS sequence"/>
</dbReference>
<dbReference type="GO" id="GO:0008270">
    <property type="term" value="F:zinc ion binding"/>
    <property type="evidence" value="ECO:0007669"/>
    <property type="project" value="InterPro"/>
</dbReference>
<dbReference type="SUPFAM" id="SSF53927">
    <property type="entry name" value="Cytidine deaminase-like"/>
    <property type="match status" value="1"/>
</dbReference>
<keyword evidence="6 15" id="KW-0686">Riboflavin biosynthesis</keyword>
<feature type="binding site" evidence="17">
    <location>
        <position position="222"/>
    </location>
    <ligand>
        <name>substrate</name>
    </ligand>
</feature>
<dbReference type="AlphaFoldDB" id="A0A9E2BHN7"/>
<feature type="binding site" evidence="18">
    <location>
        <position position="93"/>
    </location>
    <ligand>
        <name>Zn(2+)</name>
        <dbReference type="ChEBI" id="CHEBI:29105"/>
        <note>catalytic</note>
    </ligand>
</feature>
<evidence type="ECO:0000256" key="4">
    <source>
        <dbReference type="ARBA" id="ARBA00005259"/>
    </source>
</evidence>
<dbReference type="PANTHER" id="PTHR38011:SF7">
    <property type="entry name" value="2,5-DIAMINO-6-RIBOSYLAMINO-4(3H)-PYRIMIDINONE 5'-PHOSPHATE REDUCTASE"/>
    <property type="match status" value="1"/>
</dbReference>
<evidence type="ECO:0000256" key="17">
    <source>
        <dbReference type="PIRSR" id="PIRSR006769-2"/>
    </source>
</evidence>
<reference evidence="20 21" key="1">
    <citation type="journal article" date="2021" name="bioRxiv">
        <title>Unique metabolic strategies in Hadean analogues reveal hints for primordial physiology.</title>
        <authorList>
            <person name="Nobu M.K."/>
            <person name="Nakai R."/>
            <person name="Tamazawa S."/>
            <person name="Mori H."/>
            <person name="Toyoda A."/>
            <person name="Ijiri A."/>
            <person name="Suzuki S."/>
            <person name="Kurokawa K."/>
            <person name="Kamagata Y."/>
            <person name="Tamaki H."/>
        </authorList>
    </citation>
    <scope>NUCLEOTIDE SEQUENCE [LARGE SCALE GENOMIC DNA]</scope>
    <source>
        <strain evidence="20">BS525</strain>
    </source>
</reference>
<dbReference type="NCBIfam" id="TIGR00227">
    <property type="entry name" value="ribD_Cterm"/>
    <property type="match status" value="1"/>
</dbReference>
<feature type="domain" description="CMP/dCMP-type deaminase" evidence="19">
    <location>
        <begin position="19"/>
        <end position="141"/>
    </location>
</feature>
<dbReference type="InterPro" id="IPR016193">
    <property type="entry name" value="Cytidine_deaminase-like"/>
</dbReference>
<feature type="binding site" evidence="17">
    <location>
        <position position="202"/>
    </location>
    <ligand>
        <name>substrate</name>
    </ligand>
</feature>
<keyword evidence="7 15" id="KW-0479">Metal-binding</keyword>
<dbReference type="EC" id="3.5.4.26" evidence="15"/>